<dbReference type="AlphaFoldDB" id="A0A8J2TWK3"/>
<dbReference type="EMBL" id="BMFY01000003">
    <property type="protein sequence ID" value="GGA07578.1"/>
    <property type="molecule type" value="Genomic_DNA"/>
</dbReference>
<evidence type="ECO:0000256" key="2">
    <source>
        <dbReference type="ARBA" id="ARBA00004970"/>
    </source>
</evidence>
<evidence type="ECO:0000256" key="10">
    <source>
        <dbReference type="ARBA" id="ARBA00023102"/>
    </source>
</evidence>
<dbReference type="PANTHER" id="PTHR43200:SF6">
    <property type="entry name" value="3'(2'),5'-BISPHOSPHATE NUCLEOTIDASE"/>
    <property type="match status" value="1"/>
</dbReference>
<dbReference type="UniPathway" id="UPA00031">
    <property type="reaction ID" value="UER00013"/>
</dbReference>
<evidence type="ECO:0000256" key="9">
    <source>
        <dbReference type="ARBA" id="ARBA00022842"/>
    </source>
</evidence>
<evidence type="ECO:0000256" key="5">
    <source>
        <dbReference type="ARBA" id="ARBA00021697"/>
    </source>
</evidence>
<evidence type="ECO:0000256" key="13">
    <source>
        <dbReference type="NCBIfam" id="TIGR02067"/>
    </source>
</evidence>
<dbReference type="FunFam" id="3.30.540.10:FF:000003">
    <property type="entry name" value="Inositol-1-monophosphatase"/>
    <property type="match status" value="1"/>
</dbReference>
<dbReference type="InterPro" id="IPR011809">
    <property type="entry name" value="His_9_proposed"/>
</dbReference>
<name>A0A8J2TWK3_9MICO</name>
<dbReference type="InterPro" id="IPR051090">
    <property type="entry name" value="Inositol_monoP_superfamily"/>
</dbReference>
<keyword evidence="10" id="KW-0368">Histidine biosynthesis</keyword>
<organism evidence="15 16">
    <name type="scientific">Sediminivirga luteola</name>
    <dbReference type="NCBI Taxonomy" id="1774748"/>
    <lineage>
        <taxon>Bacteria</taxon>
        <taxon>Bacillati</taxon>
        <taxon>Actinomycetota</taxon>
        <taxon>Actinomycetes</taxon>
        <taxon>Micrococcales</taxon>
        <taxon>Brevibacteriaceae</taxon>
        <taxon>Sediminivirga</taxon>
    </lineage>
</organism>
<evidence type="ECO:0000256" key="7">
    <source>
        <dbReference type="ARBA" id="ARBA00022723"/>
    </source>
</evidence>
<evidence type="ECO:0000313" key="16">
    <source>
        <dbReference type="Proteomes" id="UP000616114"/>
    </source>
</evidence>
<reference evidence="15" key="1">
    <citation type="journal article" date="2014" name="Int. J. Syst. Evol. Microbiol.">
        <title>Complete genome sequence of Corynebacterium casei LMG S-19264T (=DSM 44701T), isolated from a smear-ripened cheese.</title>
        <authorList>
            <consortium name="US DOE Joint Genome Institute (JGI-PGF)"/>
            <person name="Walter F."/>
            <person name="Albersmeier A."/>
            <person name="Kalinowski J."/>
            <person name="Ruckert C."/>
        </authorList>
    </citation>
    <scope>NUCLEOTIDE SEQUENCE</scope>
    <source>
        <strain evidence="15">CGMCC 1.12785</strain>
    </source>
</reference>
<dbReference type="InterPro" id="IPR020583">
    <property type="entry name" value="Inositol_monoP_metal-BS"/>
</dbReference>
<dbReference type="Pfam" id="PF00459">
    <property type="entry name" value="Inositol_P"/>
    <property type="match status" value="1"/>
</dbReference>
<dbReference type="GO" id="GO:0046872">
    <property type="term" value="F:metal ion binding"/>
    <property type="evidence" value="ECO:0007669"/>
    <property type="project" value="UniProtKB-KW"/>
</dbReference>
<dbReference type="RefSeq" id="WP_188549633.1">
    <property type="nucleotide sequence ID" value="NZ_BMFY01000003.1"/>
</dbReference>
<dbReference type="SUPFAM" id="SSF56655">
    <property type="entry name" value="Carbohydrate phosphatase"/>
    <property type="match status" value="1"/>
</dbReference>
<keyword evidence="9 14" id="KW-0460">Magnesium</keyword>
<comment type="cofactor">
    <cofactor evidence="1 14">
        <name>Mg(2+)</name>
        <dbReference type="ChEBI" id="CHEBI:18420"/>
    </cofactor>
</comment>
<comment type="catalytic activity">
    <reaction evidence="11">
        <text>L-histidinol phosphate + H2O = L-histidinol + phosphate</text>
        <dbReference type="Rhea" id="RHEA:14465"/>
        <dbReference type="ChEBI" id="CHEBI:15377"/>
        <dbReference type="ChEBI" id="CHEBI:43474"/>
        <dbReference type="ChEBI" id="CHEBI:57699"/>
        <dbReference type="ChEBI" id="CHEBI:57980"/>
        <dbReference type="EC" id="3.1.3.15"/>
    </reaction>
</comment>
<evidence type="ECO:0000256" key="8">
    <source>
        <dbReference type="ARBA" id="ARBA00022801"/>
    </source>
</evidence>
<evidence type="ECO:0000256" key="12">
    <source>
        <dbReference type="ARBA" id="ARBA00053547"/>
    </source>
</evidence>
<keyword evidence="8" id="KW-0378">Hydrolase</keyword>
<feature type="binding site" evidence="14">
    <location>
        <position position="86"/>
    </location>
    <ligand>
        <name>Mg(2+)</name>
        <dbReference type="ChEBI" id="CHEBI:18420"/>
        <label>1</label>
        <note>catalytic</note>
    </ligand>
</feature>
<keyword evidence="7 14" id="KW-0479">Metal-binding</keyword>
<dbReference type="Gene3D" id="3.40.190.80">
    <property type="match status" value="1"/>
</dbReference>
<gene>
    <name evidence="15" type="primary">hisN</name>
    <name evidence="15" type="ORF">GCM10011333_07890</name>
</gene>
<comment type="similarity">
    <text evidence="3">Belongs to the inositol monophosphatase superfamily.</text>
</comment>
<feature type="binding site" evidence="14">
    <location>
        <position position="87"/>
    </location>
    <ligand>
        <name>Mg(2+)</name>
        <dbReference type="ChEBI" id="CHEBI:18420"/>
        <label>1</label>
        <note>catalytic</note>
    </ligand>
</feature>
<evidence type="ECO:0000256" key="6">
    <source>
        <dbReference type="ARBA" id="ARBA00022605"/>
    </source>
</evidence>
<dbReference type="InterPro" id="IPR000760">
    <property type="entry name" value="Inositol_monophosphatase-like"/>
</dbReference>
<dbReference type="NCBIfam" id="TIGR02067">
    <property type="entry name" value="his_9_HisN"/>
    <property type="match status" value="1"/>
</dbReference>
<dbReference type="GO" id="GO:0004401">
    <property type="term" value="F:histidinol-phosphatase activity"/>
    <property type="evidence" value="ECO:0007669"/>
    <property type="project" value="UniProtKB-UniRule"/>
</dbReference>
<keyword evidence="6" id="KW-0028">Amino-acid biosynthesis</keyword>
<dbReference type="PANTHER" id="PTHR43200">
    <property type="entry name" value="PHOSPHATASE"/>
    <property type="match status" value="1"/>
</dbReference>
<dbReference type="Proteomes" id="UP000616114">
    <property type="component" value="Unassembled WGS sequence"/>
</dbReference>
<feature type="binding site" evidence="14">
    <location>
        <position position="216"/>
    </location>
    <ligand>
        <name>Mg(2+)</name>
        <dbReference type="ChEBI" id="CHEBI:18420"/>
        <label>1</label>
        <note>catalytic</note>
    </ligand>
</feature>
<dbReference type="GO" id="GO:0000105">
    <property type="term" value="P:L-histidine biosynthetic process"/>
    <property type="evidence" value="ECO:0007669"/>
    <property type="project" value="UniProtKB-UniRule"/>
</dbReference>
<keyword evidence="16" id="KW-1185">Reference proteome</keyword>
<feature type="binding site" evidence="14">
    <location>
        <position position="67"/>
    </location>
    <ligand>
        <name>Mg(2+)</name>
        <dbReference type="ChEBI" id="CHEBI:18420"/>
        <label>1</label>
        <note>catalytic</note>
    </ligand>
</feature>
<comment type="function">
    <text evidence="12">Catalyzes the dephosphorylation of histidinol-phosphate to histidinol, the direct precursor of histidine.</text>
</comment>
<dbReference type="PROSITE" id="PS00629">
    <property type="entry name" value="IMP_1"/>
    <property type="match status" value="1"/>
</dbReference>
<accession>A0A8J2TWK3</accession>
<dbReference type="Gene3D" id="3.30.540.10">
    <property type="entry name" value="Fructose-1,6-Bisphosphatase, subunit A, domain 1"/>
    <property type="match status" value="1"/>
</dbReference>
<dbReference type="EC" id="3.1.3.15" evidence="4 13"/>
<sequence>MSNPDLTLALSLADLADSLSLPRFQAADLKVDAKPDLSPVTDADLEVEQRLREVLQRERPEDALLGEEYGADREAEDGRRWIIDPIDGTKNFVRGTPVWATLIALYDGRSPLLGVVSAPALGRRWYAVRGAGAWVLSPAVHEDARRLSVSAVRSLEDASLSYSSLTGWAKLGIREQFIGLTDAVWRTRAYGDFWSYMLLAEGAVDLAAEPELALHDMAAVVPIITEAGGRFTDLSGADGPWGANGLASNGLLHEAALEALR</sequence>
<protein>
    <recommendedName>
        <fullName evidence="5 13">Histidinol-phosphatase</fullName>
        <ecNumber evidence="4 13">3.1.3.15</ecNumber>
    </recommendedName>
</protein>
<evidence type="ECO:0000256" key="11">
    <source>
        <dbReference type="ARBA" id="ARBA00049158"/>
    </source>
</evidence>
<evidence type="ECO:0000256" key="3">
    <source>
        <dbReference type="ARBA" id="ARBA00009759"/>
    </source>
</evidence>
<evidence type="ECO:0000256" key="1">
    <source>
        <dbReference type="ARBA" id="ARBA00001946"/>
    </source>
</evidence>
<reference evidence="15" key="2">
    <citation type="submission" date="2020-09" db="EMBL/GenBank/DDBJ databases">
        <authorList>
            <person name="Sun Q."/>
            <person name="Zhou Y."/>
        </authorList>
    </citation>
    <scope>NUCLEOTIDE SEQUENCE</scope>
    <source>
        <strain evidence="15">CGMCC 1.12785</strain>
    </source>
</reference>
<evidence type="ECO:0000256" key="14">
    <source>
        <dbReference type="PIRSR" id="PIRSR600760-2"/>
    </source>
</evidence>
<comment type="pathway">
    <text evidence="2">Amino-acid biosynthesis; L-histidine biosynthesis; L-histidine from 5-phospho-alpha-D-ribose 1-diphosphate: step 8/9.</text>
</comment>
<feature type="binding site" evidence="14">
    <location>
        <position position="84"/>
    </location>
    <ligand>
        <name>Mg(2+)</name>
        <dbReference type="ChEBI" id="CHEBI:18420"/>
        <label>1</label>
        <note>catalytic</note>
    </ligand>
</feature>
<comment type="caution">
    <text evidence="15">The sequence shown here is derived from an EMBL/GenBank/DDBJ whole genome shotgun (WGS) entry which is preliminary data.</text>
</comment>
<proteinExistence type="inferred from homology"/>
<evidence type="ECO:0000313" key="15">
    <source>
        <dbReference type="EMBL" id="GGA07578.1"/>
    </source>
</evidence>
<dbReference type="PRINTS" id="PR00377">
    <property type="entry name" value="IMPHPHTASES"/>
</dbReference>
<evidence type="ECO:0000256" key="4">
    <source>
        <dbReference type="ARBA" id="ARBA00013085"/>
    </source>
</evidence>